<proteinExistence type="predicted"/>
<reference evidence="2 3" key="1">
    <citation type="journal article" date="2018" name="Nat. Ecol. Evol.">
        <title>Pezizomycetes genomes reveal the molecular basis of ectomycorrhizal truffle lifestyle.</title>
        <authorList>
            <person name="Murat C."/>
            <person name="Payen T."/>
            <person name="Noel B."/>
            <person name="Kuo A."/>
            <person name="Morin E."/>
            <person name="Chen J."/>
            <person name="Kohler A."/>
            <person name="Krizsan K."/>
            <person name="Balestrini R."/>
            <person name="Da Silva C."/>
            <person name="Montanini B."/>
            <person name="Hainaut M."/>
            <person name="Levati E."/>
            <person name="Barry K.W."/>
            <person name="Belfiori B."/>
            <person name="Cichocki N."/>
            <person name="Clum A."/>
            <person name="Dockter R.B."/>
            <person name="Fauchery L."/>
            <person name="Guy J."/>
            <person name="Iotti M."/>
            <person name="Le Tacon F."/>
            <person name="Lindquist E.A."/>
            <person name="Lipzen A."/>
            <person name="Malagnac F."/>
            <person name="Mello A."/>
            <person name="Molinier V."/>
            <person name="Miyauchi S."/>
            <person name="Poulain J."/>
            <person name="Riccioni C."/>
            <person name="Rubini A."/>
            <person name="Sitrit Y."/>
            <person name="Splivallo R."/>
            <person name="Traeger S."/>
            <person name="Wang M."/>
            <person name="Zifcakova L."/>
            <person name="Wipf D."/>
            <person name="Zambonelli A."/>
            <person name="Paolocci F."/>
            <person name="Nowrousian M."/>
            <person name="Ottonello S."/>
            <person name="Baldrian P."/>
            <person name="Spatafora J.W."/>
            <person name="Henrissat B."/>
            <person name="Nagy L.G."/>
            <person name="Aury J.M."/>
            <person name="Wincker P."/>
            <person name="Grigoriev I.V."/>
            <person name="Bonfante P."/>
            <person name="Martin F.M."/>
        </authorList>
    </citation>
    <scope>NUCLEOTIDE SEQUENCE [LARGE SCALE GENOMIC DNA]</scope>
    <source>
        <strain evidence="2 3">CCBAS932</strain>
    </source>
</reference>
<feature type="compositionally biased region" description="Basic and acidic residues" evidence="1">
    <location>
        <begin position="313"/>
        <end position="322"/>
    </location>
</feature>
<sequence>MGSVYKGLRPFFTSKSFTLLHSLTPIVLVDPSVVSNPHHPLNQRVLERIKAEETNEPRLIITALATKKNVSKNSVVRNKAVRRVREAVYEILRVKGYGREGESLRVAEKYAGNGRERLVGTLSFSVTMDSVVTAWSDLKGEIGVAIDKFIAISQKVNSKSTLRPRSGSERGPDPGRLRPELSGKQVRSGSNHGKSPGDKDERDTRVAHQHRQGPYIAGGNRAKRLVNVLKSGQGLQQKAGSEINEYGGRPEARMIAAKPYQNGFRRQGGEEHPPAAELRSQKSRFPNGNRSGDERSIGTKGEWNNTSQKGRWRGFDEGSRFI</sequence>
<evidence type="ECO:0000313" key="3">
    <source>
        <dbReference type="Proteomes" id="UP000277580"/>
    </source>
</evidence>
<name>A0A3N4KYB9_9PEZI</name>
<feature type="compositionally biased region" description="Basic and acidic residues" evidence="1">
    <location>
        <begin position="195"/>
        <end position="206"/>
    </location>
</feature>
<gene>
    <name evidence="2" type="ORF">P167DRAFT_563922</name>
</gene>
<dbReference type="OrthoDB" id="5238363at2759"/>
<evidence type="ECO:0000313" key="2">
    <source>
        <dbReference type="EMBL" id="RPB14458.1"/>
    </source>
</evidence>
<dbReference type="Proteomes" id="UP000277580">
    <property type="component" value="Unassembled WGS sequence"/>
</dbReference>
<dbReference type="STRING" id="1392247.A0A3N4KYB9"/>
<dbReference type="InParanoid" id="A0A3N4KYB9"/>
<dbReference type="AlphaFoldDB" id="A0A3N4KYB9"/>
<feature type="region of interest" description="Disordered" evidence="1">
    <location>
        <begin position="157"/>
        <end position="220"/>
    </location>
</feature>
<dbReference type="EMBL" id="ML119118">
    <property type="protein sequence ID" value="RPB14458.1"/>
    <property type="molecule type" value="Genomic_DNA"/>
</dbReference>
<protein>
    <submittedName>
        <fullName evidence="2">Uncharacterized protein</fullName>
    </submittedName>
</protein>
<evidence type="ECO:0000256" key="1">
    <source>
        <dbReference type="SAM" id="MobiDB-lite"/>
    </source>
</evidence>
<keyword evidence="3" id="KW-1185">Reference proteome</keyword>
<organism evidence="2 3">
    <name type="scientific">Morchella conica CCBAS932</name>
    <dbReference type="NCBI Taxonomy" id="1392247"/>
    <lineage>
        <taxon>Eukaryota</taxon>
        <taxon>Fungi</taxon>
        <taxon>Dikarya</taxon>
        <taxon>Ascomycota</taxon>
        <taxon>Pezizomycotina</taxon>
        <taxon>Pezizomycetes</taxon>
        <taxon>Pezizales</taxon>
        <taxon>Morchellaceae</taxon>
        <taxon>Morchella</taxon>
    </lineage>
</organism>
<accession>A0A3N4KYB9</accession>
<feature type="compositionally biased region" description="Basic and acidic residues" evidence="1">
    <location>
        <begin position="166"/>
        <end position="181"/>
    </location>
</feature>
<feature type="region of interest" description="Disordered" evidence="1">
    <location>
        <begin position="263"/>
        <end position="322"/>
    </location>
</feature>